<dbReference type="PIR" id="S62647">
    <property type="entry name" value="S62647"/>
</dbReference>
<proteinExistence type="evidence at transcript level"/>
<dbReference type="EMBL" id="U23041">
    <property type="protein sequence ID" value="AAC49384.1"/>
    <property type="molecule type" value="mRNA"/>
</dbReference>
<sequence length="275" mass="29727">MGMALVVALAVALASTVAGQQNVLLSGNTLANEESLSYGSVKFIMQNDCNLVLYGGGFQSNTASNGKKCTLTLNNNGHLIINDGLTGRVVWRNSNAQNPVGRYAAVLRPAPGTADVAIYGPAIWSTNDEFSYQESGVVPHKLGRETPNLPRMQNLLFSGQTLYGTDGMLSSNDGSTTFELSKCQLSLSLGNEVKWKVAPTVENGKENYCHVRLDHRGHLSLLNDDNVVLFRSIPTNGVEPPIGDYVLIVEKGAGYIYGPPIWNTYDNRRYKVASA</sequence>
<dbReference type="GO" id="GO:0051707">
    <property type="term" value="P:response to other organism"/>
    <property type="evidence" value="ECO:0007669"/>
    <property type="project" value="UniProtKB-ARBA"/>
</dbReference>
<evidence type="ECO:0000256" key="1">
    <source>
        <dbReference type="SAM" id="SignalP"/>
    </source>
</evidence>
<reference evidence="3" key="1">
    <citation type="journal article" date="1996" name="Eur. J. Biochem.">
        <title>Molecular cloning of two different mannose-binding lectins from tulip bulbs.</title>
        <authorList>
            <person name="Van Damme E.J."/>
            <person name="Brike F."/>
            <person name="Winter H.C."/>
            <person name="Van Leuven F."/>
            <person name="Goldstein I.J."/>
            <person name="Peumans W.J."/>
        </authorList>
    </citation>
    <scope>NUCLEOTIDE SEQUENCE</scope>
</reference>
<evidence type="ECO:0000259" key="2">
    <source>
        <dbReference type="PROSITE" id="PS50927"/>
    </source>
</evidence>
<feature type="signal peptide" evidence="1">
    <location>
        <begin position="1"/>
        <end position="19"/>
    </location>
</feature>
<feature type="domain" description="Bulb-type lectin" evidence="2">
    <location>
        <begin position="21"/>
        <end position="131"/>
    </location>
</feature>
<keyword evidence="3" id="KW-0430">Lectin</keyword>
<dbReference type="GO" id="GO:0030246">
    <property type="term" value="F:carbohydrate binding"/>
    <property type="evidence" value="ECO:0007669"/>
    <property type="project" value="UniProtKB-KW"/>
</dbReference>
<protein>
    <submittedName>
        <fullName evidence="3">Complex specificity lectin</fullName>
    </submittedName>
</protein>
<dbReference type="Gene3D" id="2.90.10.10">
    <property type="entry name" value="Bulb-type lectin domain"/>
    <property type="match status" value="2"/>
</dbReference>
<dbReference type="CDD" id="cd00028">
    <property type="entry name" value="B_lectin"/>
    <property type="match status" value="1"/>
</dbReference>
<evidence type="ECO:0000313" key="3">
    <source>
        <dbReference type="EMBL" id="AAC49384.1"/>
    </source>
</evidence>
<name>Q41622_9LILI</name>
<accession>Q41622</accession>
<feature type="chain" id="PRO_5004231752" evidence="1">
    <location>
        <begin position="20"/>
        <end position="275"/>
    </location>
</feature>
<dbReference type="PROSITE" id="PS50927">
    <property type="entry name" value="BULB_LECTIN"/>
    <property type="match status" value="1"/>
</dbReference>
<organism evidence="3">
    <name type="scientific">Tulipa hybrid cultivar</name>
    <dbReference type="NCBI Taxonomy" id="45423"/>
    <lineage>
        <taxon>Eukaryota</taxon>
        <taxon>Viridiplantae</taxon>
        <taxon>Streptophyta</taxon>
        <taxon>Embryophyta</taxon>
        <taxon>Tracheophyta</taxon>
        <taxon>Spermatophyta</taxon>
        <taxon>Magnoliopsida</taxon>
        <taxon>Liliopsida</taxon>
        <taxon>Liliales</taxon>
        <taxon>Liliaceae</taxon>
        <taxon>Tulipa</taxon>
    </lineage>
</organism>
<dbReference type="InterPro" id="IPR036426">
    <property type="entry name" value="Bulb-type_lectin_dom_sf"/>
</dbReference>
<dbReference type="InterPro" id="IPR001480">
    <property type="entry name" value="Bulb-type_lectin_dom"/>
</dbReference>
<dbReference type="AlphaFoldDB" id="Q41622"/>
<dbReference type="SUPFAM" id="SSF51110">
    <property type="entry name" value="alpha-D-mannose-specific plant lectins"/>
    <property type="match status" value="2"/>
</dbReference>
<dbReference type="SMART" id="SM00108">
    <property type="entry name" value="B_lectin"/>
    <property type="match status" value="2"/>
</dbReference>
<keyword evidence="1" id="KW-0732">Signal</keyword>